<feature type="chain" id="PRO_5043773703" description="GAG-pre-integrase domain-containing protein" evidence="2">
    <location>
        <begin position="20"/>
        <end position="343"/>
    </location>
</feature>
<dbReference type="EMBL" id="CAMAPF010000030">
    <property type="protein sequence ID" value="CAH9076620.1"/>
    <property type="molecule type" value="Genomic_DNA"/>
</dbReference>
<name>A0AAV0CGV0_9ASTE</name>
<feature type="region of interest" description="Disordered" evidence="1">
    <location>
        <begin position="67"/>
        <end position="106"/>
    </location>
</feature>
<accession>A0AAV0CGV0</accession>
<dbReference type="GO" id="GO:0003676">
    <property type="term" value="F:nucleic acid binding"/>
    <property type="evidence" value="ECO:0007669"/>
    <property type="project" value="InterPro"/>
</dbReference>
<feature type="signal peptide" evidence="2">
    <location>
        <begin position="1"/>
        <end position="19"/>
    </location>
</feature>
<dbReference type="PANTHER" id="PTHR47481:SF43">
    <property type="entry name" value="RETROTRANSPOSON COPIA-LIKE N-TERMINAL DOMAIN-CONTAINING PROTEIN"/>
    <property type="match status" value="1"/>
</dbReference>
<proteinExistence type="predicted"/>
<dbReference type="InterPro" id="IPR036875">
    <property type="entry name" value="Znf_CCHC_sf"/>
</dbReference>
<feature type="domain" description="Retrovirus-related Pol polyprotein from transposon TNT 1-94-like beta-barrel" evidence="4">
    <location>
        <begin position="164"/>
        <end position="242"/>
    </location>
</feature>
<evidence type="ECO:0000313" key="6">
    <source>
        <dbReference type="Proteomes" id="UP001152523"/>
    </source>
</evidence>
<keyword evidence="6" id="KW-1185">Reference proteome</keyword>
<sequence>MQAIAQALALVINILKGLGSDYSDIKSAIRVRETVLPLTELQDILLEHEQQVNDAAASNQPLIPTANATQTAPRQSNNLDRRPTYNPDRRGSFSRRGRGASSGSSRFSSSQVVCRFCDNVGHEVKYCRKLQRFLRDNNIPYLSQQGHPAVNHITTTQSPSGQQWMFDSGASHHVASDANLLPTYTYYGGPEEVRLGDGKALSITHTGSTTLPTNTSRSLSVSNILCVPKLLKILIFVAKLCQTNNVSVDFFSTHFLVKDRVMGAPLLRGENIHDVYYVPFKHVPQVNATHLSDVSRWHHTLGHPSSRVLQFLVHKNKNIQCNPQCDFHCMSCSINKSTKLPFF</sequence>
<protein>
    <recommendedName>
        <fullName evidence="7">GAG-pre-integrase domain-containing protein</fullName>
    </recommendedName>
</protein>
<feature type="compositionally biased region" description="Polar residues" evidence="1">
    <location>
        <begin position="67"/>
        <end position="78"/>
    </location>
</feature>
<evidence type="ECO:0000259" key="4">
    <source>
        <dbReference type="Pfam" id="PF22936"/>
    </source>
</evidence>
<evidence type="ECO:0000256" key="2">
    <source>
        <dbReference type="SAM" id="SignalP"/>
    </source>
</evidence>
<evidence type="ECO:0000259" key="3">
    <source>
        <dbReference type="Pfam" id="PF13976"/>
    </source>
</evidence>
<comment type="caution">
    <text evidence="5">The sequence shown here is derived from an EMBL/GenBank/DDBJ whole genome shotgun (WGS) entry which is preliminary data.</text>
</comment>
<dbReference type="InterPro" id="IPR054722">
    <property type="entry name" value="PolX-like_BBD"/>
</dbReference>
<reference evidence="5" key="1">
    <citation type="submission" date="2022-07" db="EMBL/GenBank/DDBJ databases">
        <authorList>
            <person name="Macas J."/>
            <person name="Novak P."/>
            <person name="Neumann P."/>
        </authorList>
    </citation>
    <scope>NUCLEOTIDE SEQUENCE</scope>
</reference>
<feature type="compositionally biased region" description="Basic and acidic residues" evidence="1">
    <location>
        <begin position="79"/>
        <end position="91"/>
    </location>
</feature>
<evidence type="ECO:0000313" key="5">
    <source>
        <dbReference type="EMBL" id="CAH9076620.1"/>
    </source>
</evidence>
<dbReference type="Pfam" id="PF13976">
    <property type="entry name" value="gag_pre-integrs"/>
    <property type="match status" value="1"/>
</dbReference>
<evidence type="ECO:0008006" key="7">
    <source>
        <dbReference type="Google" id="ProtNLM"/>
    </source>
</evidence>
<gene>
    <name evidence="5" type="ORF">CEPIT_LOCUS5960</name>
</gene>
<dbReference type="SUPFAM" id="SSF57756">
    <property type="entry name" value="Retrovirus zinc finger-like domains"/>
    <property type="match status" value="1"/>
</dbReference>
<feature type="domain" description="GAG-pre-integrase" evidence="3">
    <location>
        <begin position="275"/>
        <end position="337"/>
    </location>
</feature>
<dbReference type="AlphaFoldDB" id="A0AAV0CGV0"/>
<dbReference type="Pfam" id="PF22936">
    <property type="entry name" value="Pol_BBD"/>
    <property type="match status" value="1"/>
</dbReference>
<dbReference type="PANTHER" id="PTHR47481">
    <property type="match status" value="1"/>
</dbReference>
<dbReference type="Proteomes" id="UP001152523">
    <property type="component" value="Unassembled WGS sequence"/>
</dbReference>
<organism evidence="5 6">
    <name type="scientific">Cuscuta epithymum</name>
    <dbReference type="NCBI Taxonomy" id="186058"/>
    <lineage>
        <taxon>Eukaryota</taxon>
        <taxon>Viridiplantae</taxon>
        <taxon>Streptophyta</taxon>
        <taxon>Embryophyta</taxon>
        <taxon>Tracheophyta</taxon>
        <taxon>Spermatophyta</taxon>
        <taxon>Magnoliopsida</taxon>
        <taxon>eudicotyledons</taxon>
        <taxon>Gunneridae</taxon>
        <taxon>Pentapetalae</taxon>
        <taxon>asterids</taxon>
        <taxon>lamiids</taxon>
        <taxon>Solanales</taxon>
        <taxon>Convolvulaceae</taxon>
        <taxon>Cuscuteae</taxon>
        <taxon>Cuscuta</taxon>
        <taxon>Cuscuta subgen. Cuscuta</taxon>
    </lineage>
</organism>
<feature type="non-terminal residue" evidence="5">
    <location>
        <position position="343"/>
    </location>
</feature>
<keyword evidence="2" id="KW-0732">Signal</keyword>
<dbReference type="InterPro" id="IPR025724">
    <property type="entry name" value="GAG-pre-integrase_dom"/>
</dbReference>
<evidence type="ECO:0000256" key="1">
    <source>
        <dbReference type="SAM" id="MobiDB-lite"/>
    </source>
</evidence>
<dbReference type="GO" id="GO:0008270">
    <property type="term" value="F:zinc ion binding"/>
    <property type="evidence" value="ECO:0007669"/>
    <property type="project" value="InterPro"/>
</dbReference>